<feature type="region of interest" description="Disordered" evidence="1">
    <location>
        <begin position="350"/>
        <end position="371"/>
    </location>
</feature>
<accession>A0A2P7YGA9</accession>
<reference evidence="2 3" key="1">
    <citation type="submission" date="2017-05" db="EMBL/GenBank/DDBJ databases">
        <title>Draft genome sequence of Elsinoe australis.</title>
        <authorList>
            <person name="Cheng Q."/>
        </authorList>
    </citation>
    <scope>NUCLEOTIDE SEQUENCE [LARGE SCALE GENOMIC DNA]</scope>
    <source>
        <strain evidence="2 3">NL1</strain>
    </source>
</reference>
<comment type="caution">
    <text evidence="2">The sequence shown here is derived from an EMBL/GenBank/DDBJ whole genome shotgun (WGS) entry which is preliminary data.</text>
</comment>
<dbReference type="Proteomes" id="UP000243723">
    <property type="component" value="Unassembled WGS sequence"/>
</dbReference>
<dbReference type="OrthoDB" id="3366546at2759"/>
<sequence>MDTTAYLVRHGWQGTGHSLQPHKTTSLKRPLLVSRKVDVLGVGLSKTNSLSDQWWLRAFDSSLRNLGTGKESVLSSLRTNGAKRGGLYGHFVKGETVEGTIGKREGGGDAESVAETKALETKRKRKADVEGTGRSEKRRKASTATGKEEVSDEGYESSVAKADKEARVKRKAERKAEKRALRLEERAERRVAKKRRSEEKRSKKGSKGNLLLNVEAEAELDKEMEQAGVSSASTKSKYPTKAEKRDKKMRALAAKRGVNIEVIQEEEKCKRSNDALADQQLVLEEHAREVGMSVEAFRALPIKDLSGVKRLLKELSLLDEKKRQRYSNKAAEKGQSLEVYFMRRQVKNGNVKGSSQLKSEPDAPRSQTVKAGGDRLTFVIDTDV</sequence>
<dbReference type="AlphaFoldDB" id="A0A2P7YGA9"/>
<evidence type="ECO:0000313" key="3">
    <source>
        <dbReference type="Proteomes" id="UP000243723"/>
    </source>
</evidence>
<protein>
    <recommendedName>
        <fullName evidence="4">G-patch domain-containing protein</fullName>
    </recommendedName>
</protein>
<dbReference type="EMBL" id="NHZQ01000445">
    <property type="protein sequence ID" value="PSK35002.1"/>
    <property type="molecule type" value="Genomic_DNA"/>
</dbReference>
<dbReference type="STRING" id="40998.A0A2P7YGA9"/>
<feature type="compositionally biased region" description="Basic and acidic residues" evidence="1">
    <location>
        <begin position="174"/>
        <end position="201"/>
    </location>
</feature>
<evidence type="ECO:0000256" key="1">
    <source>
        <dbReference type="SAM" id="MobiDB-lite"/>
    </source>
</evidence>
<evidence type="ECO:0000313" key="2">
    <source>
        <dbReference type="EMBL" id="PSK35002.1"/>
    </source>
</evidence>
<evidence type="ECO:0008006" key="4">
    <source>
        <dbReference type="Google" id="ProtNLM"/>
    </source>
</evidence>
<feature type="compositionally biased region" description="Basic and acidic residues" evidence="1">
    <location>
        <begin position="119"/>
        <end position="135"/>
    </location>
</feature>
<keyword evidence="3" id="KW-1185">Reference proteome</keyword>
<organism evidence="2 3">
    <name type="scientific">Elsinoe australis</name>
    <dbReference type="NCBI Taxonomy" id="40998"/>
    <lineage>
        <taxon>Eukaryota</taxon>
        <taxon>Fungi</taxon>
        <taxon>Dikarya</taxon>
        <taxon>Ascomycota</taxon>
        <taxon>Pezizomycotina</taxon>
        <taxon>Dothideomycetes</taxon>
        <taxon>Dothideomycetidae</taxon>
        <taxon>Myriangiales</taxon>
        <taxon>Elsinoaceae</taxon>
        <taxon>Elsinoe</taxon>
    </lineage>
</organism>
<gene>
    <name evidence="2" type="ORF">B9Z65_1585</name>
</gene>
<feature type="region of interest" description="Disordered" evidence="1">
    <location>
        <begin position="119"/>
        <end position="249"/>
    </location>
</feature>
<proteinExistence type="predicted"/>
<feature type="compositionally biased region" description="Polar residues" evidence="1">
    <location>
        <begin position="228"/>
        <end position="237"/>
    </location>
</feature>
<name>A0A2P7YGA9_9PEZI</name>